<gene>
    <name evidence="5" type="ORF">SAMN05216410_0409</name>
</gene>
<evidence type="ECO:0000256" key="2">
    <source>
        <dbReference type="ARBA" id="ARBA00023125"/>
    </source>
</evidence>
<dbReference type="Pfam" id="PF07729">
    <property type="entry name" value="FCD"/>
    <property type="match status" value="1"/>
</dbReference>
<dbReference type="CDD" id="cd07377">
    <property type="entry name" value="WHTH_GntR"/>
    <property type="match status" value="1"/>
</dbReference>
<keyword evidence="1" id="KW-0805">Transcription regulation</keyword>
<dbReference type="PRINTS" id="PR00035">
    <property type="entry name" value="HTHGNTR"/>
</dbReference>
<keyword evidence="6" id="KW-1185">Reference proteome</keyword>
<dbReference type="SUPFAM" id="SSF48008">
    <property type="entry name" value="GntR ligand-binding domain-like"/>
    <property type="match status" value="1"/>
</dbReference>
<keyword evidence="2 5" id="KW-0238">DNA-binding</keyword>
<evidence type="ECO:0000313" key="5">
    <source>
        <dbReference type="EMBL" id="SDB84669.1"/>
    </source>
</evidence>
<keyword evidence="3" id="KW-0804">Transcription</keyword>
<name>A0A1G6GRZ4_9MICO</name>
<feature type="domain" description="HTH gntR-type" evidence="4">
    <location>
        <begin position="6"/>
        <end position="75"/>
    </location>
</feature>
<evidence type="ECO:0000256" key="3">
    <source>
        <dbReference type="ARBA" id="ARBA00023163"/>
    </source>
</evidence>
<evidence type="ECO:0000259" key="4">
    <source>
        <dbReference type="PROSITE" id="PS50949"/>
    </source>
</evidence>
<dbReference type="Gene3D" id="1.20.120.530">
    <property type="entry name" value="GntR ligand-binding domain-like"/>
    <property type="match status" value="1"/>
</dbReference>
<dbReference type="Gene3D" id="1.10.10.10">
    <property type="entry name" value="Winged helix-like DNA-binding domain superfamily/Winged helix DNA-binding domain"/>
    <property type="match status" value="1"/>
</dbReference>
<reference evidence="5 6" key="1">
    <citation type="submission" date="2016-09" db="EMBL/GenBank/DDBJ databases">
        <authorList>
            <person name="Capua I."/>
            <person name="De Benedictis P."/>
            <person name="Joannis T."/>
            <person name="Lombin L.H."/>
            <person name="Cattoli G."/>
        </authorList>
    </citation>
    <scope>NUCLEOTIDE SEQUENCE [LARGE SCALE GENOMIC DNA]</scope>
    <source>
        <strain evidence="5 6">ISLP-3</strain>
    </source>
</reference>
<dbReference type="EMBL" id="FMYH01000001">
    <property type="protein sequence ID" value="SDB84669.1"/>
    <property type="molecule type" value="Genomic_DNA"/>
</dbReference>
<dbReference type="InterPro" id="IPR011711">
    <property type="entry name" value="GntR_C"/>
</dbReference>
<accession>A0A1G6GRZ4</accession>
<evidence type="ECO:0000256" key="1">
    <source>
        <dbReference type="ARBA" id="ARBA00023015"/>
    </source>
</evidence>
<evidence type="ECO:0000313" key="6">
    <source>
        <dbReference type="Proteomes" id="UP000199039"/>
    </source>
</evidence>
<dbReference type="PANTHER" id="PTHR43537">
    <property type="entry name" value="TRANSCRIPTIONAL REGULATOR, GNTR FAMILY"/>
    <property type="match status" value="1"/>
</dbReference>
<dbReference type="Pfam" id="PF00392">
    <property type="entry name" value="GntR"/>
    <property type="match status" value="1"/>
</dbReference>
<dbReference type="SMART" id="SM00895">
    <property type="entry name" value="FCD"/>
    <property type="match status" value="1"/>
</dbReference>
<dbReference type="InterPro" id="IPR008920">
    <property type="entry name" value="TF_FadR/GntR_C"/>
</dbReference>
<dbReference type="PANTHER" id="PTHR43537:SF24">
    <property type="entry name" value="GLUCONATE OPERON TRANSCRIPTIONAL REPRESSOR"/>
    <property type="match status" value="1"/>
</dbReference>
<dbReference type="InterPro" id="IPR036388">
    <property type="entry name" value="WH-like_DNA-bd_sf"/>
</dbReference>
<dbReference type="Proteomes" id="UP000199039">
    <property type="component" value="Unassembled WGS sequence"/>
</dbReference>
<dbReference type="RefSeq" id="WP_175558959.1">
    <property type="nucleotide sequence ID" value="NZ_FMYH01000001.1"/>
</dbReference>
<dbReference type="PROSITE" id="PS50949">
    <property type="entry name" value="HTH_GNTR"/>
    <property type="match status" value="1"/>
</dbReference>
<dbReference type="GO" id="GO:0003700">
    <property type="term" value="F:DNA-binding transcription factor activity"/>
    <property type="evidence" value="ECO:0007669"/>
    <property type="project" value="InterPro"/>
</dbReference>
<proteinExistence type="predicted"/>
<dbReference type="InterPro" id="IPR036390">
    <property type="entry name" value="WH_DNA-bd_sf"/>
</dbReference>
<dbReference type="SUPFAM" id="SSF46785">
    <property type="entry name" value="Winged helix' DNA-binding domain"/>
    <property type="match status" value="1"/>
</dbReference>
<dbReference type="AlphaFoldDB" id="A0A1G6GRZ4"/>
<protein>
    <submittedName>
        <fullName evidence="5">DNA-binding transcriptional regulator, GntR family</fullName>
    </submittedName>
</protein>
<dbReference type="GO" id="GO:0003677">
    <property type="term" value="F:DNA binding"/>
    <property type="evidence" value="ECO:0007669"/>
    <property type="project" value="UniProtKB-KW"/>
</dbReference>
<dbReference type="SMART" id="SM00345">
    <property type="entry name" value="HTH_GNTR"/>
    <property type="match status" value="1"/>
</dbReference>
<sequence length="213" mass="23533">MSTPAVNLVGQVTHLLRQDIIDGHLEPGERLTEARLSERYGVSRVPVREALRMLEGEGFIVADRPRIRSVAVISEQDARDLFTVRTTVEGLTAARAALEITPEGLRALRSILAAGQESLAQGRTELLPQLNTDLHRAIAQASASPMLVSLFNQISGKIAWIYRGTVEARAPSSWAEHAEIVRAIVDRDSDRARDLMVEHIDRSRRTTLRGSVD</sequence>
<dbReference type="STRING" id="1814289.SAMN05216410_0409"/>
<organism evidence="5 6">
    <name type="scientific">Sanguibacter gelidistatuariae</name>
    <dbReference type="NCBI Taxonomy" id="1814289"/>
    <lineage>
        <taxon>Bacteria</taxon>
        <taxon>Bacillati</taxon>
        <taxon>Actinomycetota</taxon>
        <taxon>Actinomycetes</taxon>
        <taxon>Micrococcales</taxon>
        <taxon>Sanguibacteraceae</taxon>
        <taxon>Sanguibacter</taxon>
    </lineage>
</organism>
<dbReference type="InterPro" id="IPR000524">
    <property type="entry name" value="Tscrpt_reg_HTH_GntR"/>
</dbReference>